<dbReference type="AlphaFoldDB" id="A0A1I3QK12"/>
<dbReference type="InterPro" id="IPR036457">
    <property type="entry name" value="PPM-type-like_dom_sf"/>
</dbReference>
<accession>A0A1I3QK12</accession>
<protein>
    <submittedName>
        <fullName evidence="3">Stage II sporulation protein E (SpoIIE)</fullName>
    </submittedName>
</protein>
<evidence type="ECO:0000313" key="3">
    <source>
        <dbReference type="EMBL" id="SFJ34378.1"/>
    </source>
</evidence>
<gene>
    <name evidence="3" type="ORF">SAMN05216561_1266</name>
</gene>
<feature type="domain" description="PPM-type phosphatase" evidence="2">
    <location>
        <begin position="11"/>
        <end position="231"/>
    </location>
</feature>
<sequence>MLTSLPEPPHLDLAARYRPAGAREQVGGDWYEAVVTRAGWTDLMIGDVIGHDIEAAAVMGQLRSMLRMASWMSSGAPSHDLQRLDLAMRDLGLETIASAVLAHVEAIEVVGRATWQLRWSNAGHLPPLLVDPDGTARFLESSTGTSPLLGVAPETVRHDDDVRLAAGSLLLLFTDGLVERRGESLDTGLARLRELVSRTPIGDVDAFLDRLLAELGGDHLEDDVALLAVRFGEL</sequence>
<evidence type="ECO:0000256" key="1">
    <source>
        <dbReference type="ARBA" id="ARBA00022801"/>
    </source>
</evidence>
<dbReference type="Pfam" id="PF07228">
    <property type="entry name" value="SpoIIE"/>
    <property type="match status" value="1"/>
</dbReference>
<evidence type="ECO:0000259" key="2">
    <source>
        <dbReference type="SMART" id="SM00331"/>
    </source>
</evidence>
<dbReference type="PANTHER" id="PTHR43156:SF2">
    <property type="entry name" value="STAGE II SPORULATION PROTEIN E"/>
    <property type="match status" value="1"/>
</dbReference>
<proteinExistence type="predicted"/>
<keyword evidence="4" id="KW-1185">Reference proteome</keyword>
<dbReference type="InterPro" id="IPR052016">
    <property type="entry name" value="Bact_Sigma-Reg"/>
</dbReference>
<name>A0A1I3QK12_9ACTN</name>
<dbReference type="SMART" id="SM00331">
    <property type="entry name" value="PP2C_SIG"/>
    <property type="match status" value="1"/>
</dbReference>
<dbReference type="PANTHER" id="PTHR43156">
    <property type="entry name" value="STAGE II SPORULATION PROTEIN E-RELATED"/>
    <property type="match status" value="1"/>
</dbReference>
<dbReference type="Gene3D" id="3.60.40.10">
    <property type="entry name" value="PPM-type phosphatase domain"/>
    <property type="match status" value="1"/>
</dbReference>
<dbReference type="Proteomes" id="UP000198649">
    <property type="component" value="Unassembled WGS sequence"/>
</dbReference>
<dbReference type="SUPFAM" id="SSF81606">
    <property type="entry name" value="PP2C-like"/>
    <property type="match status" value="1"/>
</dbReference>
<reference evidence="3 4" key="1">
    <citation type="submission" date="2016-10" db="EMBL/GenBank/DDBJ databases">
        <authorList>
            <person name="de Groot N.N."/>
        </authorList>
    </citation>
    <scope>NUCLEOTIDE SEQUENCE [LARGE SCALE GENOMIC DNA]</scope>
    <source>
        <strain evidence="3 4">CGMCC 1.11156</strain>
    </source>
</reference>
<organism evidence="3 4">
    <name type="scientific">Nocardioides psychrotolerans</name>
    <dbReference type="NCBI Taxonomy" id="1005945"/>
    <lineage>
        <taxon>Bacteria</taxon>
        <taxon>Bacillati</taxon>
        <taxon>Actinomycetota</taxon>
        <taxon>Actinomycetes</taxon>
        <taxon>Propionibacteriales</taxon>
        <taxon>Nocardioidaceae</taxon>
        <taxon>Nocardioides</taxon>
    </lineage>
</organism>
<dbReference type="EMBL" id="FOQG01000026">
    <property type="protein sequence ID" value="SFJ34378.1"/>
    <property type="molecule type" value="Genomic_DNA"/>
</dbReference>
<keyword evidence="1" id="KW-0378">Hydrolase</keyword>
<dbReference type="GO" id="GO:0016791">
    <property type="term" value="F:phosphatase activity"/>
    <property type="evidence" value="ECO:0007669"/>
    <property type="project" value="TreeGrafter"/>
</dbReference>
<dbReference type="InterPro" id="IPR001932">
    <property type="entry name" value="PPM-type_phosphatase-like_dom"/>
</dbReference>
<dbReference type="STRING" id="1005945.SAMN05216561_1266"/>
<evidence type="ECO:0000313" key="4">
    <source>
        <dbReference type="Proteomes" id="UP000198649"/>
    </source>
</evidence>